<dbReference type="Pfam" id="PF03721">
    <property type="entry name" value="UDPG_MGDP_dh_N"/>
    <property type="match status" value="1"/>
</dbReference>
<dbReference type="SMART" id="SM00984">
    <property type="entry name" value="UDPG_MGDP_dh_C"/>
    <property type="match status" value="1"/>
</dbReference>
<evidence type="ECO:0000256" key="2">
    <source>
        <dbReference type="ARBA" id="ARBA00023002"/>
    </source>
</evidence>
<dbReference type="GO" id="GO:0051287">
    <property type="term" value="F:NAD binding"/>
    <property type="evidence" value="ECO:0007669"/>
    <property type="project" value="InterPro"/>
</dbReference>
<dbReference type="NCBIfam" id="TIGR03026">
    <property type="entry name" value="NDP-sugDHase"/>
    <property type="match status" value="1"/>
</dbReference>
<evidence type="ECO:0000256" key="4">
    <source>
        <dbReference type="PIRNR" id="PIRNR000124"/>
    </source>
</evidence>
<evidence type="ECO:0000256" key="3">
    <source>
        <dbReference type="ARBA" id="ARBA00023027"/>
    </source>
</evidence>
<dbReference type="eggNOG" id="ENOG502QQVE">
    <property type="taxonomic scope" value="Eukaryota"/>
</dbReference>
<dbReference type="InterPro" id="IPR014026">
    <property type="entry name" value="UDP-Glc/GDP-Man_DH_dimer"/>
</dbReference>
<accession>A0A0L0HU04</accession>
<gene>
    <name evidence="6" type="ORF">SPPG_00289</name>
</gene>
<dbReference type="GO" id="GO:0016616">
    <property type="term" value="F:oxidoreductase activity, acting on the CH-OH group of donors, NAD or NADP as acceptor"/>
    <property type="evidence" value="ECO:0007669"/>
    <property type="project" value="InterPro"/>
</dbReference>
<protein>
    <submittedName>
        <fullName evidence="6">Nucleotide sugar dehydrogenase</fullName>
    </submittedName>
</protein>
<dbReference type="VEuPathDB" id="FungiDB:SPPG_00289"/>
<dbReference type="InterPro" id="IPR017476">
    <property type="entry name" value="UDP-Glc/GDP-Man"/>
</dbReference>
<dbReference type="PANTHER" id="PTHR43491">
    <property type="entry name" value="UDP-N-ACETYL-D-MANNOSAMINE DEHYDROGENASE"/>
    <property type="match status" value="1"/>
</dbReference>
<dbReference type="OrthoDB" id="5059218at2759"/>
<dbReference type="InterPro" id="IPR008927">
    <property type="entry name" value="6-PGluconate_DH-like_C_sf"/>
</dbReference>
<dbReference type="InterPro" id="IPR028359">
    <property type="entry name" value="UDP_ManNAc/GlcNAc_DH"/>
</dbReference>
<dbReference type="Gene3D" id="3.40.50.720">
    <property type="entry name" value="NAD(P)-binding Rossmann-like Domain"/>
    <property type="match status" value="2"/>
</dbReference>
<organism evidence="6 7">
    <name type="scientific">Spizellomyces punctatus (strain DAOM BR117)</name>
    <dbReference type="NCBI Taxonomy" id="645134"/>
    <lineage>
        <taxon>Eukaryota</taxon>
        <taxon>Fungi</taxon>
        <taxon>Fungi incertae sedis</taxon>
        <taxon>Chytridiomycota</taxon>
        <taxon>Chytridiomycota incertae sedis</taxon>
        <taxon>Chytridiomycetes</taxon>
        <taxon>Spizellomycetales</taxon>
        <taxon>Spizellomycetaceae</taxon>
        <taxon>Spizellomyces</taxon>
    </lineage>
</organism>
<dbReference type="GO" id="GO:0016628">
    <property type="term" value="F:oxidoreductase activity, acting on the CH-CH group of donors, NAD or NADP as acceptor"/>
    <property type="evidence" value="ECO:0007669"/>
    <property type="project" value="InterPro"/>
</dbReference>
<evidence type="ECO:0000259" key="5">
    <source>
        <dbReference type="SMART" id="SM00984"/>
    </source>
</evidence>
<keyword evidence="7" id="KW-1185">Reference proteome</keyword>
<dbReference type="RefSeq" id="XP_016612607.1">
    <property type="nucleotide sequence ID" value="XM_016748618.1"/>
</dbReference>
<dbReference type="Proteomes" id="UP000053201">
    <property type="component" value="Unassembled WGS sequence"/>
</dbReference>
<feature type="domain" description="UDP-glucose/GDP-mannose dehydrogenase C-terminal" evidence="5">
    <location>
        <begin position="295"/>
        <end position="394"/>
    </location>
</feature>
<evidence type="ECO:0000313" key="7">
    <source>
        <dbReference type="Proteomes" id="UP000053201"/>
    </source>
</evidence>
<dbReference type="InterPro" id="IPR036291">
    <property type="entry name" value="NAD(P)-bd_dom_sf"/>
</dbReference>
<proteinExistence type="inferred from homology"/>
<dbReference type="PIRSF" id="PIRSF000124">
    <property type="entry name" value="UDPglc_GDPman_dh"/>
    <property type="match status" value="1"/>
</dbReference>
<dbReference type="EMBL" id="KQ257450">
    <property type="protein sequence ID" value="KND04568.1"/>
    <property type="molecule type" value="Genomic_DNA"/>
</dbReference>
<evidence type="ECO:0000256" key="1">
    <source>
        <dbReference type="ARBA" id="ARBA00006601"/>
    </source>
</evidence>
<dbReference type="GeneID" id="27684027"/>
<keyword evidence="3" id="KW-0520">NAD</keyword>
<dbReference type="STRING" id="645134.A0A0L0HU04"/>
<sequence length="404" mass="44921">MVTSTTKILDTRPTVAVCGVGYVGVHLVETFAKAFRVVAFDISEARCETLRRQFKGQANIHVTSDPSHMAGFDLCCISVPTLLLKDKTGIDASYVAKAVKTVSKYAKQGSTIVMESSVTVGMTRKYLGHLRQEGVFVGFSPERVDPGRTFPACDEIPKVISGIDEESVRMVGAFYMEVFQTVVPVSTMETAEMCKLYENCFRMINIAYVNEIADECAKHGIDPHEMIDASATKPFGFMPFRPGLGVGGHCIPVNPWYLFTNNDLPLLQQATLASAERPARKARELYDEYDPKRVLVIGMAFKPGQSVISYSPQEMFVRELQKLGVEVFFYDPLVEQSQIPYCTKLSSADFTESFLEDEFDVVAVTMPQHKVDFSVLDGLYKTEVKWYCCPVTPAKMDEQVSASA</sequence>
<dbReference type="GO" id="GO:0000271">
    <property type="term" value="P:polysaccharide biosynthetic process"/>
    <property type="evidence" value="ECO:0007669"/>
    <property type="project" value="InterPro"/>
</dbReference>
<dbReference type="InParanoid" id="A0A0L0HU04"/>
<dbReference type="InterPro" id="IPR001732">
    <property type="entry name" value="UDP-Glc/GDP-Man_DH_N"/>
</dbReference>
<dbReference type="PIRSF" id="PIRSF500136">
    <property type="entry name" value="UDP_ManNAc_DH"/>
    <property type="match status" value="1"/>
</dbReference>
<dbReference type="Pfam" id="PF00984">
    <property type="entry name" value="UDPG_MGDP_dh"/>
    <property type="match status" value="1"/>
</dbReference>
<dbReference type="OMA" id="IDPWFIV"/>
<dbReference type="SUPFAM" id="SSF48179">
    <property type="entry name" value="6-phosphogluconate dehydrogenase C-terminal domain-like"/>
    <property type="match status" value="1"/>
</dbReference>
<dbReference type="Pfam" id="PF03720">
    <property type="entry name" value="UDPG_MGDP_dh_C"/>
    <property type="match status" value="1"/>
</dbReference>
<dbReference type="InterPro" id="IPR014027">
    <property type="entry name" value="UDP-Glc/GDP-Man_DH_C"/>
</dbReference>
<name>A0A0L0HU04_SPIPD</name>
<dbReference type="PANTHER" id="PTHR43491:SF2">
    <property type="entry name" value="UDP-N-ACETYL-D-MANNOSAMINE DEHYDROGENASE"/>
    <property type="match status" value="1"/>
</dbReference>
<comment type="similarity">
    <text evidence="1 4">Belongs to the UDP-glucose/GDP-mannose dehydrogenase family.</text>
</comment>
<dbReference type="SUPFAM" id="SSF52413">
    <property type="entry name" value="UDP-glucose/GDP-mannose dehydrogenase C-terminal domain"/>
    <property type="match status" value="1"/>
</dbReference>
<dbReference type="SUPFAM" id="SSF51735">
    <property type="entry name" value="NAD(P)-binding Rossmann-fold domains"/>
    <property type="match status" value="1"/>
</dbReference>
<evidence type="ECO:0000313" key="6">
    <source>
        <dbReference type="EMBL" id="KND04568.1"/>
    </source>
</evidence>
<reference evidence="6 7" key="1">
    <citation type="submission" date="2009-08" db="EMBL/GenBank/DDBJ databases">
        <title>The Genome Sequence of Spizellomyces punctatus strain DAOM BR117.</title>
        <authorList>
            <consortium name="The Broad Institute Genome Sequencing Platform"/>
            <person name="Russ C."/>
            <person name="Cuomo C."/>
            <person name="Shea T."/>
            <person name="Young S.K."/>
            <person name="Zeng Q."/>
            <person name="Koehrsen M."/>
            <person name="Haas B."/>
            <person name="Borodovsky M."/>
            <person name="Guigo R."/>
            <person name="Alvarado L."/>
            <person name="Berlin A."/>
            <person name="Bochicchio J."/>
            <person name="Borenstein D."/>
            <person name="Chapman S."/>
            <person name="Chen Z."/>
            <person name="Engels R."/>
            <person name="Freedman E."/>
            <person name="Gellesch M."/>
            <person name="Goldberg J."/>
            <person name="Griggs A."/>
            <person name="Gujja S."/>
            <person name="Heiman D."/>
            <person name="Hepburn T."/>
            <person name="Howarth C."/>
            <person name="Jen D."/>
            <person name="Larson L."/>
            <person name="Lewis B."/>
            <person name="Mehta T."/>
            <person name="Park D."/>
            <person name="Pearson M."/>
            <person name="Roberts A."/>
            <person name="Saif S."/>
            <person name="Shenoy N."/>
            <person name="Sisk P."/>
            <person name="Stolte C."/>
            <person name="Sykes S."/>
            <person name="Thomson T."/>
            <person name="Walk T."/>
            <person name="White J."/>
            <person name="Yandava C."/>
            <person name="Burger G."/>
            <person name="Gray M.W."/>
            <person name="Holland P.W.H."/>
            <person name="King N."/>
            <person name="Lang F.B.F."/>
            <person name="Roger A.J."/>
            <person name="Ruiz-Trillo I."/>
            <person name="Lander E."/>
            <person name="Nusbaum C."/>
        </authorList>
    </citation>
    <scope>NUCLEOTIDE SEQUENCE [LARGE SCALE GENOMIC DNA]</scope>
    <source>
        <strain evidence="6 7">DAOM BR117</strain>
    </source>
</reference>
<dbReference type="InterPro" id="IPR036220">
    <property type="entry name" value="UDP-Glc/GDP-Man_DH_C_sf"/>
</dbReference>
<dbReference type="AlphaFoldDB" id="A0A0L0HU04"/>
<keyword evidence="2" id="KW-0560">Oxidoreductase</keyword>